<sequence>MNISKDKPVQARLNSKEKEAIKFGQTLFKEPKLGKTDPLTKIERNAINYGKSLLNKLKT</sequence>
<evidence type="ECO:0000313" key="2">
    <source>
        <dbReference type="Proteomes" id="UP000006251"/>
    </source>
</evidence>
<dbReference type="AlphaFoldDB" id="K6YBQ1"/>
<dbReference type="Proteomes" id="UP000006251">
    <property type="component" value="Unassembled WGS sequence"/>
</dbReference>
<gene>
    <name evidence="1" type="ORF">GPAL_3321</name>
</gene>
<accession>K6YBQ1</accession>
<organism evidence="1 2">
    <name type="scientific">Brumicola pallidula DSM 14239 = ACAM 615</name>
    <dbReference type="NCBI Taxonomy" id="1121922"/>
    <lineage>
        <taxon>Bacteria</taxon>
        <taxon>Pseudomonadati</taxon>
        <taxon>Pseudomonadota</taxon>
        <taxon>Gammaproteobacteria</taxon>
        <taxon>Alteromonadales</taxon>
        <taxon>Alteromonadaceae</taxon>
        <taxon>Brumicola</taxon>
    </lineage>
</organism>
<comment type="caution">
    <text evidence="1">The sequence shown here is derived from an EMBL/GenBank/DDBJ whole genome shotgun (WGS) entry which is preliminary data.</text>
</comment>
<proteinExistence type="predicted"/>
<protein>
    <submittedName>
        <fullName evidence="1">Uncharacterized protein</fullName>
    </submittedName>
</protein>
<dbReference type="OrthoDB" id="21915at2"/>
<dbReference type="EMBL" id="BAEQ01000054">
    <property type="protein sequence ID" value="GAC30169.1"/>
    <property type="molecule type" value="Genomic_DNA"/>
</dbReference>
<name>K6YBQ1_9ALTE</name>
<keyword evidence="2" id="KW-1185">Reference proteome</keyword>
<evidence type="ECO:0000313" key="1">
    <source>
        <dbReference type="EMBL" id="GAC30169.1"/>
    </source>
</evidence>
<reference evidence="2" key="1">
    <citation type="journal article" date="2014" name="Environ. Microbiol.">
        <title>Comparative genomics of the marine bacterial genus Glaciecola reveals the high degree of genomic diversity and genomic characteristic for cold adaptation.</title>
        <authorList>
            <person name="Qin Q.L."/>
            <person name="Xie B.B."/>
            <person name="Yu Y."/>
            <person name="Shu Y.L."/>
            <person name="Rong J.C."/>
            <person name="Zhang Y.J."/>
            <person name="Zhao D.L."/>
            <person name="Chen X.L."/>
            <person name="Zhang X.Y."/>
            <person name="Chen B."/>
            <person name="Zhou B.C."/>
            <person name="Zhang Y.Z."/>
        </authorList>
    </citation>
    <scope>NUCLEOTIDE SEQUENCE [LARGE SCALE GENOMIC DNA]</scope>
    <source>
        <strain evidence="2">ACAM 615</strain>
    </source>
</reference>
<dbReference type="RefSeq" id="WP_006013969.1">
    <property type="nucleotide sequence ID" value="NZ_AUAV01000024.1"/>
</dbReference>